<dbReference type="Proteomes" id="UP000005206">
    <property type="component" value="Chromosome 13"/>
</dbReference>
<dbReference type="PROSITE" id="PS00036">
    <property type="entry name" value="BZIP_BASIC"/>
    <property type="match status" value="1"/>
</dbReference>
<feature type="compositionally biased region" description="Low complexity" evidence="4">
    <location>
        <begin position="95"/>
        <end position="114"/>
    </location>
</feature>
<keyword evidence="7" id="KW-1185">Reference proteome</keyword>
<dbReference type="GO" id="GO:0006357">
    <property type="term" value="P:regulation of transcription by RNA polymerase II"/>
    <property type="evidence" value="ECO:0007669"/>
    <property type="project" value="InterPro"/>
</dbReference>
<dbReference type="GO" id="GO:0003677">
    <property type="term" value="F:DNA binding"/>
    <property type="evidence" value="ECO:0007669"/>
    <property type="project" value="UniProtKB-KW"/>
</dbReference>
<keyword evidence="2" id="KW-0238">DNA-binding</keyword>
<gene>
    <name evidence="6" type="ORF">NECHADRAFT_88249</name>
</gene>
<proteinExistence type="predicted"/>
<dbReference type="InterPro" id="IPR004827">
    <property type="entry name" value="bZIP"/>
</dbReference>
<dbReference type="HOGENOM" id="CLU_058862_1_0_1"/>
<keyword evidence="1" id="KW-0805">Transcription regulation</keyword>
<feature type="compositionally biased region" description="Basic and acidic residues" evidence="4">
    <location>
        <begin position="150"/>
        <end position="161"/>
    </location>
</feature>
<dbReference type="GeneID" id="9669739"/>
<evidence type="ECO:0000313" key="6">
    <source>
        <dbReference type="EMBL" id="EEU37809.1"/>
    </source>
</evidence>
<feature type="region of interest" description="Disordered" evidence="4">
    <location>
        <begin position="85"/>
        <end position="210"/>
    </location>
</feature>
<dbReference type="InterPro" id="IPR000837">
    <property type="entry name" value="AP-1"/>
</dbReference>
<dbReference type="InterPro" id="IPR002112">
    <property type="entry name" value="Leuzip_Jun"/>
</dbReference>
<dbReference type="PANTHER" id="PTHR23351">
    <property type="entry name" value="FOS TRANSCRIPTION FACTOR-RELATED"/>
    <property type="match status" value="1"/>
</dbReference>
<sequence>MEDNLRYVIVQGAPFMDHLDGDITMNTFDYLPDIPQEQWWAADASVFPPSFGGLDPAIHYHQGDLPYNGFTPNYGSEWSGFSSVQEYPAPSAPDSSCLEPSPSVSSRRSSASAQQDDEQQKPSAAERATSNSTKRPPSTRKNKPRGPAVEGKKDSKSRKAEPSQTTSSSSPNDADGFSKRVQERNRVASNKFRTKKREDAKKLKTDEEDMERVNRDLSSCVADLTQEVYQLKMRLLQHTDCDCALIQNYIASEAQRYIWNLDDKHEHGC</sequence>
<dbReference type="Gene3D" id="1.20.5.170">
    <property type="match status" value="1"/>
</dbReference>
<dbReference type="PRINTS" id="PR00043">
    <property type="entry name" value="LEUZIPPRJUN"/>
</dbReference>
<name>C7ZDY1_FUSV7</name>
<feature type="compositionally biased region" description="Polar residues" evidence="4">
    <location>
        <begin position="162"/>
        <end position="172"/>
    </location>
</feature>
<evidence type="ECO:0000256" key="2">
    <source>
        <dbReference type="ARBA" id="ARBA00023125"/>
    </source>
</evidence>
<dbReference type="Pfam" id="PF07716">
    <property type="entry name" value="bZIP_2"/>
    <property type="match status" value="1"/>
</dbReference>
<dbReference type="GO" id="GO:0003700">
    <property type="term" value="F:DNA-binding transcription factor activity"/>
    <property type="evidence" value="ECO:0007669"/>
    <property type="project" value="InterPro"/>
</dbReference>
<evidence type="ECO:0000256" key="4">
    <source>
        <dbReference type="SAM" id="MobiDB-lite"/>
    </source>
</evidence>
<dbReference type="OrthoDB" id="295274at2759"/>
<evidence type="ECO:0000259" key="5">
    <source>
        <dbReference type="PROSITE" id="PS50217"/>
    </source>
</evidence>
<dbReference type="RefSeq" id="XP_003043522.1">
    <property type="nucleotide sequence ID" value="XM_003043476.1"/>
</dbReference>
<accession>C7ZDY1</accession>
<dbReference type="InParanoid" id="C7ZDY1"/>
<dbReference type="PANTHER" id="PTHR23351:SF24">
    <property type="entry name" value="ACTIVATING TRANSCRIPTION FACTOR 3-RELATED"/>
    <property type="match status" value="1"/>
</dbReference>
<protein>
    <recommendedName>
        <fullName evidence="5">BZIP domain-containing protein</fullName>
    </recommendedName>
</protein>
<evidence type="ECO:0000256" key="1">
    <source>
        <dbReference type="ARBA" id="ARBA00023015"/>
    </source>
</evidence>
<dbReference type="PROSITE" id="PS50217">
    <property type="entry name" value="BZIP"/>
    <property type="match status" value="1"/>
</dbReference>
<feature type="compositionally biased region" description="Basic and acidic residues" evidence="4">
    <location>
        <begin position="176"/>
        <end position="186"/>
    </location>
</feature>
<feature type="compositionally biased region" description="Basic and acidic residues" evidence="4">
    <location>
        <begin position="196"/>
        <end position="210"/>
    </location>
</feature>
<keyword evidence="3" id="KW-0804">Transcription</keyword>
<dbReference type="OMA" id="MESICTE"/>
<dbReference type="eggNOG" id="KOG1414">
    <property type="taxonomic scope" value="Eukaryota"/>
</dbReference>
<dbReference type="KEGG" id="nhe:NECHADRAFT_88249"/>
<reference evidence="6 7" key="1">
    <citation type="journal article" date="2009" name="PLoS Genet.">
        <title>The genome of Nectria haematococca: contribution of supernumerary chromosomes to gene expansion.</title>
        <authorList>
            <person name="Coleman J.J."/>
            <person name="Rounsley S.D."/>
            <person name="Rodriguez-Carres M."/>
            <person name="Kuo A."/>
            <person name="Wasmann C.C."/>
            <person name="Grimwood J."/>
            <person name="Schmutz J."/>
            <person name="Taga M."/>
            <person name="White G.J."/>
            <person name="Zhou S."/>
            <person name="Schwartz D.C."/>
            <person name="Freitag M."/>
            <person name="Ma L.J."/>
            <person name="Danchin E.G."/>
            <person name="Henrissat B."/>
            <person name="Coutinho P.M."/>
            <person name="Nelson D.R."/>
            <person name="Straney D."/>
            <person name="Napoli C.A."/>
            <person name="Barker B.M."/>
            <person name="Gribskov M."/>
            <person name="Rep M."/>
            <person name="Kroken S."/>
            <person name="Molnar I."/>
            <person name="Rensing C."/>
            <person name="Kennell J.C."/>
            <person name="Zamora J."/>
            <person name="Farman M.L."/>
            <person name="Selker E.U."/>
            <person name="Salamov A."/>
            <person name="Shapiro H."/>
            <person name="Pangilinan J."/>
            <person name="Lindquist E."/>
            <person name="Lamers C."/>
            <person name="Grigoriev I.V."/>
            <person name="Geiser D.M."/>
            <person name="Covert S.F."/>
            <person name="Temporini E."/>
            <person name="Vanetten H.D."/>
        </authorList>
    </citation>
    <scope>NUCLEOTIDE SEQUENCE [LARGE SCALE GENOMIC DNA]</scope>
    <source>
        <strain evidence="7">ATCC MYA-4622 / CBS 123669 / FGSC 9596 / NRRL 45880 / 77-13-4</strain>
    </source>
</reference>
<dbReference type="SMART" id="SM00338">
    <property type="entry name" value="BRLZ"/>
    <property type="match status" value="1"/>
</dbReference>
<dbReference type="SUPFAM" id="SSF57959">
    <property type="entry name" value="Leucine zipper domain"/>
    <property type="match status" value="1"/>
</dbReference>
<evidence type="ECO:0000256" key="3">
    <source>
        <dbReference type="ARBA" id="ARBA00023163"/>
    </source>
</evidence>
<organism evidence="6 7">
    <name type="scientific">Fusarium vanettenii (strain ATCC MYA-4622 / CBS 123669 / FGSC 9596 / NRRL 45880 / 77-13-4)</name>
    <name type="common">Fusarium solani subsp. pisi</name>
    <dbReference type="NCBI Taxonomy" id="660122"/>
    <lineage>
        <taxon>Eukaryota</taxon>
        <taxon>Fungi</taxon>
        <taxon>Dikarya</taxon>
        <taxon>Ascomycota</taxon>
        <taxon>Pezizomycotina</taxon>
        <taxon>Sordariomycetes</taxon>
        <taxon>Hypocreomycetidae</taxon>
        <taxon>Hypocreales</taxon>
        <taxon>Nectriaceae</taxon>
        <taxon>Fusarium</taxon>
        <taxon>Fusarium solani species complex</taxon>
        <taxon>Fusarium vanettenii</taxon>
    </lineage>
</organism>
<feature type="domain" description="BZIP" evidence="5">
    <location>
        <begin position="179"/>
        <end position="238"/>
    </location>
</feature>
<evidence type="ECO:0000313" key="7">
    <source>
        <dbReference type="Proteomes" id="UP000005206"/>
    </source>
</evidence>
<dbReference type="CDD" id="cd14687">
    <property type="entry name" value="bZIP_ATF2"/>
    <property type="match status" value="1"/>
</dbReference>
<dbReference type="STRING" id="660122.C7ZDY1"/>
<dbReference type="AlphaFoldDB" id="C7ZDY1"/>
<dbReference type="EMBL" id="GG698920">
    <property type="protein sequence ID" value="EEU37809.1"/>
    <property type="molecule type" value="Genomic_DNA"/>
</dbReference>
<dbReference type="VEuPathDB" id="FungiDB:NECHADRAFT_88249"/>
<dbReference type="InterPro" id="IPR046347">
    <property type="entry name" value="bZIP_sf"/>
</dbReference>